<proteinExistence type="predicted"/>
<dbReference type="EMBL" id="WHWC01000007">
    <property type="protein sequence ID" value="KAG8379908.1"/>
    <property type="molecule type" value="Genomic_DNA"/>
</dbReference>
<evidence type="ECO:0000313" key="2">
    <source>
        <dbReference type="EMBL" id="KAG8379908.1"/>
    </source>
</evidence>
<keyword evidence="1" id="KW-0732">Signal</keyword>
<comment type="caution">
    <text evidence="2">The sequence shown here is derived from an EMBL/GenBank/DDBJ whole genome shotgun (WGS) entry which is preliminary data.</text>
</comment>
<sequence length="116" mass="12530">MERAKTIRMVVAITVLTLLFTGQASTCFEKCYASCIQDCLAAGVFSSLCAFNCHRSCTKAGNSNGLNERTLDYAVDQCDRFNNDADKVNDCASKCEIGNCSQLSPEMAYAPISTSS</sequence>
<keyword evidence="3" id="KW-1185">Reference proteome</keyword>
<protein>
    <submittedName>
        <fullName evidence="2">Uncharacterized protein</fullName>
    </submittedName>
</protein>
<accession>A0AAV6XBJ2</accession>
<feature type="chain" id="PRO_5043910862" evidence="1">
    <location>
        <begin position="25"/>
        <end position="116"/>
    </location>
</feature>
<evidence type="ECO:0000313" key="3">
    <source>
        <dbReference type="Proteomes" id="UP000826271"/>
    </source>
</evidence>
<name>A0AAV6XBJ2_9LAMI</name>
<dbReference type="AlphaFoldDB" id="A0AAV6XBJ2"/>
<reference evidence="2" key="1">
    <citation type="submission" date="2019-10" db="EMBL/GenBank/DDBJ databases">
        <authorList>
            <person name="Zhang R."/>
            <person name="Pan Y."/>
            <person name="Wang J."/>
            <person name="Ma R."/>
            <person name="Yu S."/>
        </authorList>
    </citation>
    <scope>NUCLEOTIDE SEQUENCE</scope>
    <source>
        <strain evidence="2">LA-IB0</strain>
        <tissue evidence="2">Leaf</tissue>
    </source>
</reference>
<gene>
    <name evidence="2" type="ORF">BUALT_Bualt07G0138100</name>
</gene>
<organism evidence="2 3">
    <name type="scientific">Buddleja alternifolia</name>
    <dbReference type="NCBI Taxonomy" id="168488"/>
    <lineage>
        <taxon>Eukaryota</taxon>
        <taxon>Viridiplantae</taxon>
        <taxon>Streptophyta</taxon>
        <taxon>Embryophyta</taxon>
        <taxon>Tracheophyta</taxon>
        <taxon>Spermatophyta</taxon>
        <taxon>Magnoliopsida</taxon>
        <taxon>eudicotyledons</taxon>
        <taxon>Gunneridae</taxon>
        <taxon>Pentapetalae</taxon>
        <taxon>asterids</taxon>
        <taxon>lamiids</taxon>
        <taxon>Lamiales</taxon>
        <taxon>Scrophulariaceae</taxon>
        <taxon>Buddlejeae</taxon>
        <taxon>Buddleja</taxon>
    </lineage>
</organism>
<dbReference type="Proteomes" id="UP000826271">
    <property type="component" value="Unassembled WGS sequence"/>
</dbReference>
<evidence type="ECO:0000256" key="1">
    <source>
        <dbReference type="SAM" id="SignalP"/>
    </source>
</evidence>
<feature type="signal peptide" evidence="1">
    <location>
        <begin position="1"/>
        <end position="24"/>
    </location>
</feature>